<dbReference type="FunFam" id="3.40.50.720:FF:000084">
    <property type="entry name" value="Short-chain dehydrogenase reductase"/>
    <property type="match status" value="1"/>
</dbReference>
<name>A0A6J6CJ24_9ZZZZ</name>
<proteinExistence type="inferred from homology"/>
<dbReference type="PRINTS" id="PR00080">
    <property type="entry name" value="SDRFAMILY"/>
</dbReference>
<dbReference type="PRINTS" id="PR00081">
    <property type="entry name" value="GDHRDH"/>
</dbReference>
<dbReference type="SUPFAM" id="SSF51735">
    <property type="entry name" value="NAD(P)-binding Rossmann-fold domains"/>
    <property type="match status" value="1"/>
</dbReference>
<dbReference type="PANTHER" id="PTHR43639:SF1">
    <property type="entry name" value="SHORT-CHAIN DEHYDROGENASE_REDUCTASE FAMILY PROTEIN"/>
    <property type="match status" value="1"/>
</dbReference>
<organism evidence="3">
    <name type="scientific">freshwater metagenome</name>
    <dbReference type="NCBI Taxonomy" id="449393"/>
    <lineage>
        <taxon>unclassified sequences</taxon>
        <taxon>metagenomes</taxon>
        <taxon>ecological metagenomes</taxon>
    </lineage>
</organism>
<dbReference type="InterPro" id="IPR036291">
    <property type="entry name" value="NAD(P)-bd_dom_sf"/>
</dbReference>
<reference evidence="3" key="1">
    <citation type="submission" date="2020-05" db="EMBL/GenBank/DDBJ databases">
        <authorList>
            <person name="Chiriac C."/>
            <person name="Salcher M."/>
            <person name="Ghai R."/>
            <person name="Kavagutti S V."/>
        </authorList>
    </citation>
    <scope>NUCLEOTIDE SEQUENCE</scope>
</reference>
<gene>
    <name evidence="3" type="ORF">UFOPK1537_00267</name>
</gene>
<dbReference type="InterPro" id="IPR002347">
    <property type="entry name" value="SDR_fam"/>
</dbReference>
<comment type="similarity">
    <text evidence="1">Belongs to the short-chain dehydrogenases/reductases (SDR) family.</text>
</comment>
<evidence type="ECO:0000256" key="2">
    <source>
        <dbReference type="ARBA" id="ARBA00023002"/>
    </source>
</evidence>
<keyword evidence="2" id="KW-0560">Oxidoreductase</keyword>
<dbReference type="AlphaFoldDB" id="A0A6J6CJ24"/>
<evidence type="ECO:0000256" key="1">
    <source>
        <dbReference type="ARBA" id="ARBA00006484"/>
    </source>
</evidence>
<dbReference type="CDD" id="cd05233">
    <property type="entry name" value="SDR_c"/>
    <property type="match status" value="1"/>
</dbReference>
<dbReference type="GO" id="GO:0016491">
    <property type="term" value="F:oxidoreductase activity"/>
    <property type="evidence" value="ECO:0007669"/>
    <property type="project" value="UniProtKB-KW"/>
</dbReference>
<sequence length="241" mass="25766">MTEKLRTLVTGVASGIGHSVANSLRERGDTVFGVDNQSGAGWMQADLAVASERQRIVETALKELGGIDVLVNVAGVFRPTPFGSSTLEDWRSLWSVNLDAPLELMSLVFESMKTQAFGRVVNITSIHAKFSRQDCLAYDVGKAGLEAATRSFALAGADYGILANSIAPGFVRTKMSLNEQGIDEADTQEFRVQYVESGRLPLGRASEPGEVAEAVLWLSGRSNSYVTGQSLTVDGGLTATF</sequence>
<accession>A0A6J6CJ24</accession>
<dbReference type="Gene3D" id="3.40.50.720">
    <property type="entry name" value="NAD(P)-binding Rossmann-like Domain"/>
    <property type="match status" value="1"/>
</dbReference>
<dbReference type="EMBL" id="CAEZSX010000025">
    <property type="protein sequence ID" value="CAB4550279.1"/>
    <property type="molecule type" value="Genomic_DNA"/>
</dbReference>
<dbReference type="Pfam" id="PF13561">
    <property type="entry name" value="adh_short_C2"/>
    <property type="match status" value="1"/>
</dbReference>
<evidence type="ECO:0000313" key="3">
    <source>
        <dbReference type="EMBL" id="CAB4550279.1"/>
    </source>
</evidence>
<protein>
    <submittedName>
        <fullName evidence="3">Unannotated protein</fullName>
    </submittedName>
</protein>
<dbReference type="PANTHER" id="PTHR43639">
    <property type="entry name" value="OXIDOREDUCTASE, SHORT-CHAIN DEHYDROGENASE/REDUCTASE FAMILY (AFU_ORTHOLOGUE AFUA_5G02870)"/>
    <property type="match status" value="1"/>
</dbReference>